<dbReference type="GO" id="GO:0005737">
    <property type="term" value="C:cytoplasm"/>
    <property type="evidence" value="ECO:0007669"/>
    <property type="project" value="TreeGrafter"/>
</dbReference>
<dbReference type="GO" id="GO:0007018">
    <property type="term" value="P:microtubule-based movement"/>
    <property type="evidence" value="ECO:0007669"/>
    <property type="project" value="TreeGrafter"/>
</dbReference>
<evidence type="ECO:0000313" key="2">
    <source>
        <dbReference type="EMBL" id="CAA7259532.1"/>
    </source>
</evidence>
<dbReference type="GO" id="GO:0045505">
    <property type="term" value="F:dynein intermediate chain binding"/>
    <property type="evidence" value="ECO:0007669"/>
    <property type="project" value="TreeGrafter"/>
</dbReference>
<dbReference type="Proteomes" id="UP000467700">
    <property type="component" value="Unassembled WGS sequence"/>
</dbReference>
<keyword evidence="3" id="KW-1185">Reference proteome</keyword>
<comment type="caution">
    <text evidence="2">The sequence shown here is derived from an EMBL/GenBank/DDBJ whole genome shotgun (WGS) entry which is preliminary data.</text>
</comment>
<dbReference type="EMBL" id="CACVBS010000024">
    <property type="protein sequence ID" value="CAA7259532.1"/>
    <property type="molecule type" value="Genomic_DNA"/>
</dbReference>
<feature type="compositionally biased region" description="Pro residues" evidence="1">
    <location>
        <begin position="10"/>
        <end position="35"/>
    </location>
</feature>
<accession>A0A8S0WKF2</accession>
<gene>
    <name evidence="2" type="ORF">AAE3_LOCUS1841</name>
</gene>
<protein>
    <recommendedName>
        <fullName evidence="4">Topoisomerase I damage affected protein 2</fullName>
    </recommendedName>
</protein>
<dbReference type="InterPro" id="IPR038586">
    <property type="entry name" value="Tctex-1-like_sf"/>
</dbReference>
<dbReference type="Gene3D" id="3.30.1140.40">
    <property type="entry name" value="Tctex-1"/>
    <property type="match status" value="1"/>
</dbReference>
<feature type="region of interest" description="Disordered" evidence="1">
    <location>
        <begin position="1"/>
        <end position="37"/>
    </location>
</feature>
<evidence type="ECO:0008006" key="4">
    <source>
        <dbReference type="Google" id="ProtNLM"/>
    </source>
</evidence>
<dbReference type="InterPro" id="IPR005334">
    <property type="entry name" value="Tctex-1-like"/>
</dbReference>
<dbReference type="PANTHER" id="PTHR21255">
    <property type="entry name" value="T-COMPLEX-ASSOCIATED-TESTIS-EXPRESSED 1/ DYNEIN LIGHT CHAIN"/>
    <property type="match status" value="1"/>
</dbReference>
<evidence type="ECO:0000313" key="3">
    <source>
        <dbReference type="Proteomes" id="UP000467700"/>
    </source>
</evidence>
<dbReference type="CDD" id="cd21449">
    <property type="entry name" value="DLC-like_SF"/>
    <property type="match status" value="1"/>
</dbReference>
<reference evidence="2 3" key="1">
    <citation type="submission" date="2020-01" db="EMBL/GenBank/DDBJ databases">
        <authorList>
            <person name="Gupta K D."/>
        </authorList>
    </citation>
    <scope>NUCLEOTIDE SEQUENCE [LARGE SCALE GENOMIC DNA]</scope>
</reference>
<dbReference type="OrthoDB" id="10260741at2759"/>
<dbReference type="Pfam" id="PF03645">
    <property type="entry name" value="Tctex-1"/>
    <property type="match status" value="1"/>
</dbReference>
<dbReference type="PANTHER" id="PTHR21255:SF7">
    <property type="entry name" value="DYNEIN LIGHT CHAIN TCTEX-TYPE PROTEIN 2B"/>
    <property type="match status" value="1"/>
</dbReference>
<dbReference type="AlphaFoldDB" id="A0A8S0WKF2"/>
<sequence length="142" mass="15966">MTSLTLTTRSPPPPRSAASSPRPPPTSISPIPPPRPKFDADLLKAYMKKLMATQLHSAVWPDGKERERVKGWIKEISERIKERMLEIQPRGFKYIVLTQINENRGQGGRADIVCHWEDSDVLAQEMYVNDSLICVCIALAIA</sequence>
<dbReference type="GO" id="GO:0005868">
    <property type="term" value="C:cytoplasmic dynein complex"/>
    <property type="evidence" value="ECO:0007669"/>
    <property type="project" value="TreeGrafter"/>
</dbReference>
<organism evidence="2 3">
    <name type="scientific">Cyclocybe aegerita</name>
    <name type="common">Black poplar mushroom</name>
    <name type="synonym">Agrocybe aegerita</name>
    <dbReference type="NCBI Taxonomy" id="1973307"/>
    <lineage>
        <taxon>Eukaryota</taxon>
        <taxon>Fungi</taxon>
        <taxon>Dikarya</taxon>
        <taxon>Basidiomycota</taxon>
        <taxon>Agaricomycotina</taxon>
        <taxon>Agaricomycetes</taxon>
        <taxon>Agaricomycetidae</taxon>
        <taxon>Agaricales</taxon>
        <taxon>Agaricineae</taxon>
        <taxon>Bolbitiaceae</taxon>
        <taxon>Cyclocybe</taxon>
    </lineage>
</organism>
<proteinExistence type="predicted"/>
<evidence type="ECO:0000256" key="1">
    <source>
        <dbReference type="SAM" id="MobiDB-lite"/>
    </source>
</evidence>
<name>A0A8S0WKF2_CYCAE</name>